<keyword evidence="3" id="KW-1185">Reference proteome</keyword>
<dbReference type="Proteomes" id="UP000615446">
    <property type="component" value="Unassembled WGS sequence"/>
</dbReference>
<organism evidence="1 3">
    <name type="scientific">Rhizophagus clarus</name>
    <dbReference type="NCBI Taxonomy" id="94130"/>
    <lineage>
        <taxon>Eukaryota</taxon>
        <taxon>Fungi</taxon>
        <taxon>Fungi incertae sedis</taxon>
        <taxon>Mucoromycota</taxon>
        <taxon>Glomeromycotina</taxon>
        <taxon>Glomeromycetes</taxon>
        <taxon>Glomerales</taxon>
        <taxon>Glomeraceae</taxon>
        <taxon>Rhizophagus</taxon>
    </lineage>
</organism>
<name>A0A2Z6SD59_9GLOM</name>
<accession>A0A2Z6SD59</accession>
<comment type="caution">
    <text evidence="1">The sequence shown here is derived from an EMBL/GenBank/DDBJ whole genome shotgun (WGS) entry which is preliminary data.</text>
</comment>
<gene>
    <name evidence="2" type="ORF">RCL2_002543400</name>
    <name evidence="1" type="ORF">RclHR1_08860008</name>
</gene>
<reference evidence="2" key="2">
    <citation type="submission" date="2019-10" db="EMBL/GenBank/DDBJ databases">
        <title>Conservation and host-specific expression of non-tandemly repeated heterogenous ribosome RNA gene in arbuscular mycorrhizal fungi.</title>
        <authorList>
            <person name="Maeda T."/>
            <person name="Kobayashi Y."/>
            <person name="Nakagawa T."/>
            <person name="Ezawa T."/>
            <person name="Yamaguchi K."/>
            <person name="Bino T."/>
            <person name="Nishimoto Y."/>
            <person name="Shigenobu S."/>
            <person name="Kawaguchi M."/>
        </authorList>
    </citation>
    <scope>NUCLEOTIDE SEQUENCE</scope>
    <source>
        <strain evidence="2">HR1</strain>
    </source>
</reference>
<evidence type="ECO:0000313" key="2">
    <source>
        <dbReference type="EMBL" id="GES98908.1"/>
    </source>
</evidence>
<evidence type="ECO:0000313" key="3">
    <source>
        <dbReference type="Proteomes" id="UP000247702"/>
    </source>
</evidence>
<dbReference type="AlphaFoldDB" id="A0A2Z6SD59"/>
<evidence type="ECO:0000313" key="1">
    <source>
        <dbReference type="EMBL" id="GBC09435.1"/>
    </source>
</evidence>
<dbReference type="EMBL" id="BLAL01000274">
    <property type="protein sequence ID" value="GES98908.1"/>
    <property type="molecule type" value="Genomic_DNA"/>
</dbReference>
<dbReference type="EMBL" id="BEXD01004299">
    <property type="protein sequence ID" value="GBC09435.1"/>
    <property type="molecule type" value="Genomic_DNA"/>
</dbReference>
<sequence length="82" mass="9366">MCRNLSSHNTCYSICNMSRTMFIFSICRQPKNPTTRQILGNKILKCPVAVKKDPGRAGLADFFWENPDFLNFGRNLHNSGQN</sequence>
<dbReference type="Proteomes" id="UP000247702">
    <property type="component" value="Unassembled WGS sequence"/>
</dbReference>
<protein>
    <submittedName>
        <fullName evidence="1">Uncharacterized protein</fullName>
    </submittedName>
</protein>
<proteinExistence type="predicted"/>
<reference evidence="1 3" key="1">
    <citation type="submission" date="2017-11" db="EMBL/GenBank/DDBJ databases">
        <title>The genome of Rhizophagus clarus HR1 reveals common genetic basis of auxotrophy among arbuscular mycorrhizal fungi.</title>
        <authorList>
            <person name="Kobayashi Y."/>
        </authorList>
    </citation>
    <scope>NUCLEOTIDE SEQUENCE [LARGE SCALE GENOMIC DNA]</scope>
    <source>
        <strain evidence="1 3">HR1</strain>
    </source>
</reference>